<proteinExistence type="predicted"/>
<protein>
    <submittedName>
        <fullName evidence="1">Purine and uridine phosphorylase</fullName>
    </submittedName>
</protein>
<evidence type="ECO:0000313" key="1">
    <source>
        <dbReference type="EMBL" id="KAF2465814.1"/>
    </source>
</evidence>
<comment type="caution">
    <text evidence="1">The sequence shown here is derived from an EMBL/GenBank/DDBJ whole genome shotgun (WGS) entry which is preliminary data.</text>
</comment>
<accession>A0ACB6QFQ0</accession>
<organism evidence="1 2">
    <name type="scientific">Lindgomyces ingoldianus</name>
    <dbReference type="NCBI Taxonomy" id="673940"/>
    <lineage>
        <taxon>Eukaryota</taxon>
        <taxon>Fungi</taxon>
        <taxon>Dikarya</taxon>
        <taxon>Ascomycota</taxon>
        <taxon>Pezizomycotina</taxon>
        <taxon>Dothideomycetes</taxon>
        <taxon>Pleosporomycetidae</taxon>
        <taxon>Pleosporales</taxon>
        <taxon>Lindgomycetaceae</taxon>
        <taxon>Lindgomyces</taxon>
    </lineage>
</organism>
<gene>
    <name evidence="1" type="ORF">BDR25DRAFT_336861</name>
</gene>
<reference evidence="1" key="1">
    <citation type="journal article" date="2020" name="Stud. Mycol.">
        <title>101 Dothideomycetes genomes: a test case for predicting lifestyles and emergence of pathogens.</title>
        <authorList>
            <person name="Haridas S."/>
            <person name="Albert R."/>
            <person name="Binder M."/>
            <person name="Bloem J."/>
            <person name="Labutti K."/>
            <person name="Salamov A."/>
            <person name="Andreopoulos B."/>
            <person name="Baker S."/>
            <person name="Barry K."/>
            <person name="Bills G."/>
            <person name="Bluhm B."/>
            <person name="Cannon C."/>
            <person name="Castanera R."/>
            <person name="Culley D."/>
            <person name="Daum C."/>
            <person name="Ezra D."/>
            <person name="Gonzalez J."/>
            <person name="Henrissat B."/>
            <person name="Kuo A."/>
            <person name="Liang C."/>
            <person name="Lipzen A."/>
            <person name="Lutzoni F."/>
            <person name="Magnuson J."/>
            <person name="Mondo S."/>
            <person name="Nolan M."/>
            <person name="Ohm R."/>
            <person name="Pangilinan J."/>
            <person name="Park H.-J."/>
            <person name="Ramirez L."/>
            <person name="Alfaro M."/>
            <person name="Sun H."/>
            <person name="Tritt A."/>
            <person name="Yoshinaga Y."/>
            <person name="Zwiers L.-H."/>
            <person name="Turgeon B."/>
            <person name="Goodwin S."/>
            <person name="Spatafora J."/>
            <person name="Crous P."/>
            <person name="Grigoriev I."/>
        </authorList>
    </citation>
    <scope>NUCLEOTIDE SEQUENCE</scope>
    <source>
        <strain evidence="1">ATCC 200398</strain>
    </source>
</reference>
<dbReference type="Proteomes" id="UP000799755">
    <property type="component" value="Unassembled WGS sequence"/>
</dbReference>
<name>A0ACB6QFQ0_9PLEO</name>
<evidence type="ECO:0000313" key="2">
    <source>
        <dbReference type="Proteomes" id="UP000799755"/>
    </source>
</evidence>
<keyword evidence="2" id="KW-1185">Reference proteome</keyword>
<sequence>MATLTANDYTIGWIAALHTELMAATAMLDERHLPLPQPSRDDNSYTFGRIGTHNVVIACLPLGRIGKAPAGIVAKDMLRSFSNLRCGLMVGIGGGIPTEKMDMRLGDIAVSKPGYNDGGVVQYDYGQTVRKGRFIRSGTLNQPPTLLLTALATIQERHERGEREYVRLVQDILPELANNFSFPGAENDRLFHSDYDHVADHLVCDHCSTAEIKNRPPRTDPYPRVFYGTIASADRVIRHGPTRDKIGKEIGAICFEMEAAGLMNDFPCLVIRGICDYSDTHKNYQWQPYAALTAAAYAKELLHILPSETVDSTQPKATSSVNFEKLREQILVLALL</sequence>
<dbReference type="EMBL" id="MU003528">
    <property type="protein sequence ID" value="KAF2465814.1"/>
    <property type="molecule type" value="Genomic_DNA"/>
</dbReference>